<dbReference type="InterPro" id="IPR050300">
    <property type="entry name" value="GDXG_lipolytic_enzyme"/>
</dbReference>
<comment type="caution">
    <text evidence="6">The sequence shown here is derived from an EMBL/GenBank/DDBJ whole genome shotgun (WGS) entry which is preliminary data.</text>
</comment>
<evidence type="ECO:0000313" key="6">
    <source>
        <dbReference type="EMBL" id="MBD1424095.1"/>
    </source>
</evidence>
<feature type="domain" description="Cellulose-binding Sde182 nucleoside hydrolase-like" evidence="3">
    <location>
        <begin position="29"/>
        <end position="272"/>
    </location>
</feature>
<dbReference type="EMBL" id="JACNYK010000001">
    <property type="protein sequence ID" value="MBD1424095.1"/>
    <property type="molecule type" value="Genomic_DNA"/>
</dbReference>
<dbReference type="Pfam" id="PF07632">
    <property type="entry name" value="Sde182_NH-like"/>
    <property type="match status" value="1"/>
</dbReference>
<dbReference type="SUPFAM" id="SSF53474">
    <property type="entry name" value="alpha/beta-Hydrolases"/>
    <property type="match status" value="1"/>
</dbReference>
<evidence type="ECO:0000256" key="1">
    <source>
        <dbReference type="ARBA" id="ARBA00022801"/>
    </source>
</evidence>
<accession>A0ABR7XYH0</accession>
<keyword evidence="1" id="KW-0378">Hydrolase</keyword>
<dbReference type="PANTHER" id="PTHR48081">
    <property type="entry name" value="AB HYDROLASE SUPERFAMILY PROTEIN C4A8.06C"/>
    <property type="match status" value="1"/>
</dbReference>
<keyword evidence="7" id="KW-1185">Reference proteome</keyword>
<dbReference type="InterPro" id="IPR011483">
    <property type="entry name" value="Sde182_NH-like"/>
</dbReference>
<feature type="domain" description="BD-FAE-like" evidence="5">
    <location>
        <begin position="480"/>
        <end position="662"/>
    </location>
</feature>
<dbReference type="InterPro" id="IPR013783">
    <property type="entry name" value="Ig-like_fold"/>
</dbReference>
<dbReference type="InterPro" id="IPR029058">
    <property type="entry name" value="AB_hydrolase_fold"/>
</dbReference>
<dbReference type="Gene3D" id="2.60.40.10">
    <property type="entry name" value="Immunoglobulins"/>
    <property type="match status" value="1"/>
</dbReference>
<dbReference type="PANTHER" id="PTHR48081:SF13">
    <property type="entry name" value="ALPHA_BETA HYDROLASE"/>
    <property type="match status" value="1"/>
</dbReference>
<evidence type="ECO:0000259" key="4">
    <source>
        <dbReference type="Pfam" id="PF16586"/>
    </source>
</evidence>
<feature type="domain" description="DUF5060" evidence="4">
    <location>
        <begin position="293"/>
        <end position="354"/>
    </location>
</feature>
<dbReference type="Pfam" id="PF16586">
    <property type="entry name" value="DUF5060"/>
    <property type="match status" value="1"/>
</dbReference>
<reference evidence="6 7" key="1">
    <citation type="submission" date="2020-08" db="EMBL/GenBank/DDBJ databases">
        <title>Sphingobacterium sp. DN00404 isolated from aquaculture water.</title>
        <authorList>
            <person name="Zhang M."/>
        </authorList>
    </citation>
    <scope>NUCLEOTIDE SEQUENCE [LARGE SCALE GENOMIC DNA]</scope>
    <source>
        <strain evidence="6 7">KCTC 32294</strain>
    </source>
</reference>
<dbReference type="Pfam" id="PF20434">
    <property type="entry name" value="BD-FAE"/>
    <property type="match status" value="1"/>
</dbReference>
<organism evidence="6 7">
    <name type="scientific">Sphingobacterium arenae</name>
    <dbReference type="NCBI Taxonomy" id="1280598"/>
    <lineage>
        <taxon>Bacteria</taxon>
        <taxon>Pseudomonadati</taxon>
        <taxon>Bacteroidota</taxon>
        <taxon>Sphingobacteriia</taxon>
        <taxon>Sphingobacteriales</taxon>
        <taxon>Sphingobacteriaceae</taxon>
        <taxon>Sphingobacterium</taxon>
    </lineage>
</organism>
<name>A0ABR7XYH0_9SPHI</name>
<evidence type="ECO:0000259" key="3">
    <source>
        <dbReference type="Pfam" id="PF07632"/>
    </source>
</evidence>
<dbReference type="RefSeq" id="WP_190307276.1">
    <property type="nucleotide sequence ID" value="NZ_JACNYK010000001.1"/>
</dbReference>
<feature type="signal peptide" evidence="2">
    <location>
        <begin position="1"/>
        <end position="22"/>
    </location>
</feature>
<dbReference type="InterPro" id="IPR032260">
    <property type="entry name" value="DUF5060"/>
</dbReference>
<gene>
    <name evidence="6" type="ORF">H8B17_00760</name>
</gene>
<dbReference type="Proteomes" id="UP000606494">
    <property type="component" value="Unassembled WGS sequence"/>
</dbReference>
<evidence type="ECO:0000256" key="2">
    <source>
        <dbReference type="SAM" id="SignalP"/>
    </source>
</evidence>
<sequence length="724" mass="81592">MMFRIYLSFFFIGLLATTSVWAQNNGKPRIIVSTDIGGTDPDDNQSMIHLLMYSDRFEIEGLISSPFGKGRKKDILEMIDLYEKDYPILSKKNPALRSPEELRSISKQGVIAEAPYRGYSESTEGSDWIVSCAQKKSEQPLWILVWGGLEDLAQALYDAPEIKSNIRVFWIGGPNKKWSINAYHYIAQNHADLWFIESNATYRGWFMEDEDAPKDMHGIAYYDNYIRGRGAMGADFIHYYAGHIKMGDTPSLGYLLHGNPDDPGRESWGGVYTRIAHSSKTVFQGNSSFRDSVPAYGVVEWQFSGPEEPIAPDSVCFTMEALGQVWPGYYIGNGTYAIRYSSKKPEEVTYKTSSTIKELDGLTGGFISTAPWPGNEQSGDYKLGENWFGDLPDEKFFLDGQQGARTLSIHRTDYLNDWAKRWAWLEPTVSVPRDTSFTLHATYLKERKYRPYIRIAESKTPVLSSLDQEYDRVGDRPLFLDVFRPEGNTSKRYPGVLLIHGGGWQSGDKSQMHTIGKALAAKGYVAVAVEYRLSLEAKYPEAVYDLKSAVRWMRANADKIQLDTKHIASLGTSAGGQLASLLGVTNGNPDFEGPGRGSAEQLSDVQAVINIDGTLAFRHPESSEGTAASNWLDGTYEQNPTNWESAAPLNHTSQNSAPIIFLNSSIPRFHAGRDDMVKKLDRYGIYWEIREFPDTPHPFWFFNPWFQPMMDYTVTFLDGVFDVK</sequence>
<dbReference type="Gene3D" id="3.90.245.10">
    <property type="entry name" value="Ribonucleoside hydrolase-like"/>
    <property type="match status" value="1"/>
</dbReference>
<evidence type="ECO:0000313" key="7">
    <source>
        <dbReference type="Proteomes" id="UP000606494"/>
    </source>
</evidence>
<dbReference type="SUPFAM" id="SSF53590">
    <property type="entry name" value="Nucleoside hydrolase"/>
    <property type="match status" value="1"/>
</dbReference>
<protein>
    <submittedName>
        <fullName evidence="6">DUF1593 domain-containing protein</fullName>
    </submittedName>
</protein>
<feature type="chain" id="PRO_5045321402" evidence="2">
    <location>
        <begin position="23"/>
        <end position="724"/>
    </location>
</feature>
<dbReference type="InterPro" id="IPR049492">
    <property type="entry name" value="BD-FAE-like_dom"/>
</dbReference>
<dbReference type="InterPro" id="IPR036452">
    <property type="entry name" value="Ribo_hydro-like"/>
</dbReference>
<dbReference type="Gene3D" id="3.40.50.1820">
    <property type="entry name" value="alpha/beta hydrolase"/>
    <property type="match status" value="1"/>
</dbReference>
<proteinExistence type="predicted"/>
<keyword evidence="2" id="KW-0732">Signal</keyword>
<evidence type="ECO:0000259" key="5">
    <source>
        <dbReference type="Pfam" id="PF20434"/>
    </source>
</evidence>